<evidence type="ECO:0000256" key="8">
    <source>
        <dbReference type="RuleBase" id="RU363032"/>
    </source>
</evidence>
<dbReference type="Pfam" id="PF00528">
    <property type="entry name" value="BPD_transp_1"/>
    <property type="match status" value="1"/>
</dbReference>
<dbReference type="SUPFAM" id="SSF53850">
    <property type="entry name" value="Periplasmic binding protein-like II"/>
    <property type="match status" value="1"/>
</dbReference>
<organism evidence="10 11">
    <name type="scientific">Candidatus Clostridium radicumherbarum</name>
    <dbReference type="NCBI Taxonomy" id="3381662"/>
    <lineage>
        <taxon>Bacteria</taxon>
        <taxon>Bacillati</taxon>
        <taxon>Bacillota</taxon>
        <taxon>Clostridia</taxon>
        <taxon>Eubacteriales</taxon>
        <taxon>Clostridiaceae</taxon>
        <taxon>Clostridium</taxon>
    </lineage>
</organism>
<comment type="similarity">
    <text evidence="8">Belongs to the binding-protein-dependent transport system permease family.</text>
</comment>
<evidence type="ECO:0000256" key="5">
    <source>
        <dbReference type="ARBA" id="ARBA00023136"/>
    </source>
</evidence>
<reference evidence="10 11" key="1">
    <citation type="submission" date="2024-11" db="EMBL/GenBank/DDBJ databases">
        <authorList>
            <person name="Heng Y.C."/>
            <person name="Lim A.C.H."/>
            <person name="Lee J.K.Y."/>
            <person name="Kittelmann S."/>
        </authorList>
    </citation>
    <scope>NUCLEOTIDE SEQUENCE [LARGE SCALE GENOMIC DNA]</scope>
    <source>
        <strain evidence="10 11">WILCCON 0202</strain>
    </source>
</reference>
<evidence type="ECO:0000313" key="10">
    <source>
        <dbReference type="EMBL" id="MFL0267404.1"/>
    </source>
</evidence>
<evidence type="ECO:0000256" key="1">
    <source>
        <dbReference type="ARBA" id="ARBA00004141"/>
    </source>
</evidence>
<feature type="transmembrane region" description="Helical" evidence="8">
    <location>
        <begin position="177"/>
        <end position="197"/>
    </location>
</feature>
<dbReference type="PANTHER" id="PTHR30177">
    <property type="entry name" value="GLYCINE BETAINE/L-PROLINE TRANSPORT SYSTEM PERMEASE PROTEIN PROW"/>
    <property type="match status" value="1"/>
</dbReference>
<dbReference type="InterPro" id="IPR051204">
    <property type="entry name" value="ABC_transp_perm/SBD"/>
</dbReference>
<sequence>MELYNFFIDRFPQILGAAEKHFQLIFISVLTSIVIGVILGIVISKFKVFAPLVIGIANLLQAIPSLALLGFLVPIMGIGEKPAILMVFLYSLLPIIKNTYTGLKEVSDDMIEAGQAMGMTSWQLLYMVELPIALPVIMSGIRISAVTSVGLMTIAAYAGAGGLGEIIFTGIQTMNNNMILSGAIPACLFALLLDFLIGKIEKKMSLKKSKNFFKDFNIGYSFNLKKLKIAAAAIIVIIASIIGVKLSSAQSPIVIGAKNFTENQILGNIYTQMIERDTKYKVKTELSLGGTQIAFSALQNDKIDMYVEYTGTGLVNILKEPVDNDPEKVFNTVKKEFDTQYKLTWLDQIGFNNTYALAVRQDIADKYSLNTISDLAKVSPNLIIGTTMEFSERVDGLKGLKEKYNLTFKDEKKMDSSVRYTAIAANEIQVVDAFTTDGMIKALNLKILKDDKNYFPPYYAAPLISEKLLTKYPELKVELNKLSGKITDDIMMELNYEVDKLGKDPKDVAREFLDKYVYKSGN</sequence>
<dbReference type="InterPro" id="IPR007210">
    <property type="entry name" value="ABC_Gly_betaine_transp_sub-bd"/>
</dbReference>
<comment type="subcellular location">
    <subcellularLocation>
        <location evidence="8">Cell membrane</location>
        <topology evidence="8">Multi-pass membrane protein</topology>
    </subcellularLocation>
    <subcellularLocation>
        <location evidence="1">Membrane</location>
        <topology evidence="1">Multi-pass membrane protein</topology>
    </subcellularLocation>
</comment>
<dbReference type="CDD" id="cd13609">
    <property type="entry name" value="PBP2_Opu_like_1"/>
    <property type="match status" value="1"/>
</dbReference>
<dbReference type="InterPro" id="IPR000515">
    <property type="entry name" value="MetI-like"/>
</dbReference>
<name>A0ABW8TPM7_9CLOT</name>
<evidence type="ECO:0000313" key="11">
    <source>
        <dbReference type="Proteomes" id="UP001623661"/>
    </source>
</evidence>
<accession>A0ABW8TPM7</accession>
<dbReference type="Proteomes" id="UP001623661">
    <property type="component" value="Unassembled WGS sequence"/>
</dbReference>
<feature type="transmembrane region" description="Helical" evidence="8">
    <location>
        <begin position="83"/>
        <end position="100"/>
    </location>
</feature>
<dbReference type="SUPFAM" id="SSF161098">
    <property type="entry name" value="MetI-like"/>
    <property type="match status" value="1"/>
</dbReference>
<feature type="transmembrane region" description="Helical" evidence="8">
    <location>
        <begin position="229"/>
        <end position="248"/>
    </location>
</feature>
<keyword evidence="3 8" id="KW-0812">Transmembrane</keyword>
<keyword evidence="2 8" id="KW-0813">Transport</keyword>
<evidence type="ECO:0000256" key="6">
    <source>
        <dbReference type="ARBA" id="ARBA00035642"/>
    </source>
</evidence>
<protein>
    <submittedName>
        <fullName evidence="10">Glycine betaine ABC transporter substrate-binding protein</fullName>
    </submittedName>
</protein>
<dbReference type="CDD" id="cd06261">
    <property type="entry name" value="TM_PBP2"/>
    <property type="match status" value="1"/>
</dbReference>
<dbReference type="PROSITE" id="PS50928">
    <property type="entry name" value="ABC_TM1"/>
    <property type="match status" value="1"/>
</dbReference>
<evidence type="ECO:0000259" key="9">
    <source>
        <dbReference type="PROSITE" id="PS50928"/>
    </source>
</evidence>
<keyword evidence="11" id="KW-1185">Reference proteome</keyword>
<dbReference type="RefSeq" id="WP_406764009.1">
    <property type="nucleotide sequence ID" value="NZ_JBJHZY010000001.1"/>
</dbReference>
<dbReference type="Gene3D" id="1.10.3720.10">
    <property type="entry name" value="MetI-like"/>
    <property type="match status" value="1"/>
</dbReference>
<evidence type="ECO:0000256" key="2">
    <source>
        <dbReference type="ARBA" id="ARBA00022448"/>
    </source>
</evidence>
<feature type="transmembrane region" description="Helical" evidence="8">
    <location>
        <begin position="120"/>
        <end position="137"/>
    </location>
</feature>
<feature type="transmembrane region" description="Helical" evidence="8">
    <location>
        <begin position="149"/>
        <end position="171"/>
    </location>
</feature>
<feature type="transmembrane region" description="Helical" evidence="8">
    <location>
        <begin position="49"/>
        <end position="71"/>
    </location>
</feature>
<dbReference type="InterPro" id="IPR035906">
    <property type="entry name" value="MetI-like_sf"/>
</dbReference>
<evidence type="ECO:0000256" key="7">
    <source>
        <dbReference type="ARBA" id="ARBA00035652"/>
    </source>
</evidence>
<dbReference type="Pfam" id="PF04069">
    <property type="entry name" value="OpuAC"/>
    <property type="match status" value="1"/>
</dbReference>
<comment type="similarity">
    <text evidence="7">In the N-terminal section; belongs to the binding-protein-dependent transport system permease family.</text>
</comment>
<dbReference type="Gene3D" id="3.40.190.10">
    <property type="entry name" value="Periplasmic binding protein-like II"/>
    <property type="match status" value="1"/>
</dbReference>
<dbReference type="PANTHER" id="PTHR30177:SF4">
    <property type="entry name" value="OSMOPROTECTANT IMPORT PERMEASE PROTEIN OSMW"/>
    <property type="match status" value="1"/>
</dbReference>
<keyword evidence="4 8" id="KW-1133">Transmembrane helix</keyword>
<dbReference type="Gene3D" id="3.40.190.120">
    <property type="entry name" value="Osmoprotection protein (prox), domain 2"/>
    <property type="match status" value="1"/>
</dbReference>
<comment type="similarity">
    <text evidence="6">In the C-terminal section; belongs to the OsmX family.</text>
</comment>
<proteinExistence type="inferred from homology"/>
<keyword evidence="5 8" id="KW-0472">Membrane</keyword>
<gene>
    <name evidence="10" type="ORF">ACJDUH_04745</name>
</gene>
<comment type="caution">
    <text evidence="10">The sequence shown here is derived from an EMBL/GenBank/DDBJ whole genome shotgun (WGS) entry which is preliminary data.</text>
</comment>
<feature type="domain" description="ABC transmembrane type-1" evidence="9">
    <location>
        <begin position="18"/>
        <end position="197"/>
    </location>
</feature>
<dbReference type="EMBL" id="JBJHZY010000001">
    <property type="protein sequence ID" value="MFL0267404.1"/>
    <property type="molecule type" value="Genomic_DNA"/>
</dbReference>
<evidence type="ECO:0000256" key="4">
    <source>
        <dbReference type="ARBA" id="ARBA00022989"/>
    </source>
</evidence>
<feature type="transmembrane region" description="Helical" evidence="8">
    <location>
        <begin position="21"/>
        <end position="43"/>
    </location>
</feature>
<evidence type="ECO:0000256" key="3">
    <source>
        <dbReference type="ARBA" id="ARBA00022692"/>
    </source>
</evidence>